<feature type="domain" description="TF-B3" evidence="6">
    <location>
        <begin position="5"/>
        <end position="95"/>
    </location>
</feature>
<dbReference type="Proteomes" id="UP000187609">
    <property type="component" value="Unassembled WGS sequence"/>
</dbReference>
<keyword evidence="2" id="KW-0805">Transcription regulation</keyword>
<dbReference type="SMR" id="A0A1J6J2Q2"/>
<name>A0A1J6J2Q2_NICAT</name>
<feature type="non-terminal residue" evidence="7">
    <location>
        <position position="1"/>
    </location>
</feature>
<dbReference type="SMART" id="SM01019">
    <property type="entry name" value="B3"/>
    <property type="match status" value="1"/>
</dbReference>
<keyword evidence="5" id="KW-0539">Nucleus</keyword>
<evidence type="ECO:0000256" key="5">
    <source>
        <dbReference type="ARBA" id="ARBA00023242"/>
    </source>
</evidence>
<keyword evidence="8" id="KW-1185">Reference proteome</keyword>
<evidence type="ECO:0000256" key="2">
    <source>
        <dbReference type="ARBA" id="ARBA00023015"/>
    </source>
</evidence>
<dbReference type="EMBL" id="MJEQ01037186">
    <property type="protein sequence ID" value="OIT04167.1"/>
    <property type="molecule type" value="Genomic_DNA"/>
</dbReference>
<comment type="subcellular location">
    <subcellularLocation>
        <location evidence="1">Nucleus</location>
    </subcellularLocation>
</comment>
<reference evidence="7" key="1">
    <citation type="submission" date="2016-11" db="EMBL/GenBank/DDBJ databases">
        <title>The genome of Nicotiana attenuata.</title>
        <authorList>
            <person name="Xu S."/>
            <person name="Brockmoeller T."/>
            <person name="Gaquerel E."/>
            <person name="Navarro A."/>
            <person name="Kuhl H."/>
            <person name="Gase K."/>
            <person name="Ling Z."/>
            <person name="Zhou W."/>
            <person name="Kreitzer C."/>
            <person name="Stanke M."/>
            <person name="Tang H."/>
            <person name="Lyons E."/>
            <person name="Pandey P."/>
            <person name="Pandey S.P."/>
            <person name="Timmermann B."/>
            <person name="Baldwin I.T."/>
        </authorList>
    </citation>
    <scope>NUCLEOTIDE SEQUENCE [LARGE SCALE GENOMIC DNA]</scope>
    <source>
        <strain evidence="7">UT</strain>
    </source>
</reference>
<evidence type="ECO:0000256" key="1">
    <source>
        <dbReference type="ARBA" id="ARBA00004123"/>
    </source>
</evidence>
<organism evidence="7 8">
    <name type="scientific">Nicotiana attenuata</name>
    <name type="common">Coyote tobacco</name>
    <dbReference type="NCBI Taxonomy" id="49451"/>
    <lineage>
        <taxon>Eukaryota</taxon>
        <taxon>Viridiplantae</taxon>
        <taxon>Streptophyta</taxon>
        <taxon>Embryophyta</taxon>
        <taxon>Tracheophyta</taxon>
        <taxon>Spermatophyta</taxon>
        <taxon>Magnoliopsida</taxon>
        <taxon>eudicotyledons</taxon>
        <taxon>Gunneridae</taxon>
        <taxon>Pentapetalae</taxon>
        <taxon>asterids</taxon>
        <taxon>lamiids</taxon>
        <taxon>Solanales</taxon>
        <taxon>Solanaceae</taxon>
        <taxon>Nicotianoideae</taxon>
        <taxon>Nicotianeae</taxon>
        <taxon>Nicotiana</taxon>
    </lineage>
</organism>
<dbReference type="GO" id="GO:0005634">
    <property type="term" value="C:nucleus"/>
    <property type="evidence" value="ECO:0007669"/>
    <property type="project" value="UniProtKB-SubCell"/>
</dbReference>
<dbReference type="InterPro" id="IPR003340">
    <property type="entry name" value="B3_DNA-bd"/>
</dbReference>
<sequence>DKNPTFEVLLKDSYIKQDYMHIPKRLYEHIPESHSTAVVQYGGKEWFMGINIGERRWLKDGWKDFMMNNDIKRGCLIKFELVEIVQLFVFFKVQVKGQGTPQDPVEIN</sequence>
<evidence type="ECO:0000259" key="6">
    <source>
        <dbReference type="PROSITE" id="PS50863"/>
    </source>
</evidence>
<keyword evidence="3" id="KW-0238">DNA-binding</keyword>
<proteinExistence type="predicted"/>
<comment type="caution">
    <text evidence="7">The sequence shown here is derived from an EMBL/GenBank/DDBJ whole genome shotgun (WGS) entry which is preliminary data.</text>
</comment>
<dbReference type="CDD" id="cd10017">
    <property type="entry name" value="B3_DNA"/>
    <property type="match status" value="1"/>
</dbReference>
<dbReference type="SUPFAM" id="SSF101936">
    <property type="entry name" value="DNA-binding pseudobarrel domain"/>
    <property type="match status" value="1"/>
</dbReference>
<dbReference type="InterPro" id="IPR015300">
    <property type="entry name" value="DNA-bd_pseudobarrel_sf"/>
</dbReference>
<gene>
    <name evidence="7" type="ORF">A4A49_51208</name>
</gene>
<dbReference type="PROSITE" id="PS50863">
    <property type="entry name" value="B3"/>
    <property type="match status" value="1"/>
</dbReference>
<keyword evidence="4" id="KW-0804">Transcription</keyword>
<dbReference type="Gramene" id="OIT04167">
    <property type="protein sequence ID" value="OIT04167"/>
    <property type="gene ID" value="A4A49_51208"/>
</dbReference>
<dbReference type="Pfam" id="PF02362">
    <property type="entry name" value="B3"/>
    <property type="match status" value="1"/>
</dbReference>
<evidence type="ECO:0000256" key="4">
    <source>
        <dbReference type="ARBA" id="ARBA00023163"/>
    </source>
</evidence>
<evidence type="ECO:0000313" key="7">
    <source>
        <dbReference type="EMBL" id="OIT04167.1"/>
    </source>
</evidence>
<evidence type="ECO:0000256" key="3">
    <source>
        <dbReference type="ARBA" id="ARBA00023125"/>
    </source>
</evidence>
<dbReference type="GO" id="GO:0003677">
    <property type="term" value="F:DNA binding"/>
    <property type="evidence" value="ECO:0007669"/>
    <property type="project" value="UniProtKB-KW"/>
</dbReference>
<dbReference type="Gene3D" id="2.40.330.10">
    <property type="entry name" value="DNA-binding pseudobarrel domain"/>
    <property type="match status" value="1"/>
</dbReference>
<dbReference type="AlphaFoldDB" id="A0A1J6J2Q2"/>
<accession>A0A1J6J2Q2</accession>
<evidence type="ECO:0000313" key="8">
    <source>
        <dbReference type="Proteomes" id="UP000187609"/>
    </source>
</evidence>
<protein>
    <recommendedName>
        <fullName evidence="6">TF-B3 domain-containing protein</fullName>
    </recommendedName>
</protein>